<feature type="compositionally biased region" description="Acidic residues" evidence="1">
    <location>
        <begin position="295"/>
        <end position="314"/>
    </location>
</feature>
<evidence type="ECO:0000256" key="1">
    <source>
        <dbReference type="SAM" id="MobiDB-lite"/>
    </source>
</evidence>
<feature type="region of interest" description="Disordered" evidence="1">
    <location>
        <begin position="615"/>
        <end position="681"/>
    </location>
</feature>
<protein>
    <recommendedName>
        <fullName evidence="2">UspA domain-containing protein</fullName>
    </recommendedName>
</protein>
<feature type="compositionally biased region" description="Basic residues" evidence="1">
    <location>
        <begin position="215"/>
        <end position="224"/>
    </location>
</feature>
<feature type="compositionally biased region" description="Low complexity" evidence="1">
    <location>
        <begin position="131"/>
        <end position="152"/>
    </location>
</feature>
<dbReference type="InterPro" id="IPR006016">
    <property type="entry name" value="UspA"/>
</dbReference>
<dbReference type="CDD" id="cd23659">
    <property type="entry name" value="USP_At3g01520-like"/>
    <property type="match status" value="1"/>
</dbReference>
<dbReference type="InterPro" id="IPR006015">
    <property type="entry name" value="Universal_stress_UspA"/>
</dbReference>
<feature type="compositionally biased region" description="Polar residues" evidence="1">
    <location>
        <begin position="160"/>
        <end position="170"/>
    </location>
</feature>
<organism evidence="3 4">
    <name type="scientific">Agaricus bisporus var. burnettii</name>
    <dbReference type="NCBI Taxonomy" id="192524"/>
    <lineage>
        <taxon>Eukaryota</taxon>
        <taxon>Fungi</taxon>
        <taxon>Dikarya</taxon>
        <taxon>Basidiomycota</taxon>
        <taxon>Agaricomycotina</taxon>
        <taxon>Agaricomycetes</taxon>
        <taxon>Agaricomycetidae</taxon>
        <taxon>Agaricales</taxon>
        <taxon>Agaricineae</taxon>
        <taxon>Agaricaceae</taxon>
        <taxon>Agaricus</taxon>
    </lineage>
</organism>
<feature type="compositionally biased region" description="Polar residues" evidence="1">
    <location>
        <begin position="270"/>
        <end position="288"/>
    </location>
</feature>
<feature type="compositionally biased region" description="Polar residues" evidence="1">
    <location>
        <begin position="190"/>
        <end position="199"/>
    </location>
</feature>
<feature type="compositionally biased region" description="Basic and acidic residues" evidence="1">
    <location>
        <begin position="615"/>
        <end position="637"/>
    </location>
</feature>
<feature type="compositionally biased region" description="Low complexity" evidence="1">
    <location>
        <begin position="98"/>
        <end position="123"/>
    </location>
</feature>
<dbReference type="PANTHER" id="PTHR46100">
    <property type="entry name" value="IMP2'P"/>
    <property type="match status" value="1"/>
</dbReference>
<proteinExistence type="predicted"/>
<gene>
    <name evidence="3" type="ORF">Agabi119p4_7432</name>
</gene>
<reference evidence="3 4" key="1">
    <citation type="journal article" name="Sci. Rep.">
        <title>Telomere-to-telomere assembled and centromere annotated genomes of the two main subspecies of the button mushroom Agaricus bisporus reveal especially polymorphic chromosome ends.</title>
        <authorList>
            <person name="Sonnenberg A.S.M."/>
            <person name="Sedaghat-Telgerd N."/>
            <person name="Lavrijssen B."/>
            <person name="Ohm R.A."/>
            <person name="Hendrickx P.M."/>
            <person name="Scholtmeijer K."/>
            <person name="Baars J.J.P."/>
            <person name="van Peer A."/>
        </authorList>
    </citation>
    <scope>NUCLEOTIDE SEQUENCE [LARGE SCALE GENOMIC DNA]</scope>
    <source>
        <strain evidence="3 4">H119_p4</strain>
    </source>
</reference>
<comment type="caution">
    <text evidence="3">The sequence shown here is derived from an EMBL/GenBank/DDBJ whole genome shotgun (WGS) entry which is preliminary data.</text>
</comment>
<dbReference type="Proteomes" id="UP000629468">
    <property type="component" value="Unassembled WGS sequence"/>
</dbReference>
<sequence length="681" mass="74502">MSCPSPPSTKTLSKKRTWSAYIPRPGSSSGSKSSSSNSIGSSSTTTTTATVAPTTLISPRSSNGFSFGKRPGSRSGGMVPALTTPQEGKELEQFPPINISSKSAPSSLNASANSSSSTLAHSLYEAPPSRPSSRPSTPKRWTPSSLLLTSSPENEGNPVSPRTSSEQTRMASGKSYLSSMIGGLSLSISRTNTRDSSYTQEEEEEREREKERGRAISKSHKRTKSSSIASQDTETPTTSRSRSRARSQSPFLFRRRQRDRDPSPAIQSLPLANSETDLSDTSSIQPHTAFTDFGDSGDETIGETDFSDEDDGDVDDVLDSVTERNTEQNAIVNPAPVPDAVIDEAEPDPLGEGVNVVVPPEPYFPSTLNSLDRSNTRNKKNPRRRKSVKHHEPLAFKTSRPIFERDRCTINVQQGDPQGKLGMRRKRKYVVASDLSEESKYAVEWGIGTVLRDGDEMLIEQLTCVPVDPEVFNPSDRTAKLRSQQERQGLAYILVRQVTGLLQRTRLNVVVACQAWHAKNARHMLLDIVDYIQPNMLIVGSRGLSQLSGILLGSTSHYLIQKCSVPVMVARRRLKRPPKKSAHLSTQRQHVKLSEAGIDRVAARVDQDVQVMREEMQKEEKKRDGGPGSRDDRRAEALLEAAEEEEGEEGEGSISGENEGGRSLEVTAKQGDSEDIGNVTA</sequence>
<feature type="domain" description="UspA" evidence="2">
    <location>
        <begin position="428"/>
        <end position="571"/>
    </location>
</feature>
<feature type="compositionally biased region" description="Low complexity" evidence="1">
    <location>
        <begin position="175"/>
        <end position="189"/>
    </location>
</feature>
<dbReference type="InterPro" id="IPR014729">
    <property type="entry name" value="Rossmann-like_a/b/a_fold"/>
</dbReference>
<feature type="region of interest" description="Disordered" evidence="1">
    <location>
        <begin position="365"/>
        <end position="390"/>
    </location>
</feature>
<dbReference type="Gene3D" id="3.40.50.620">
    <property type="entry name" value="HUPs"/>
    <property type="match status" value="1"/>
</dbReference>
<dbReference type="PANTHER" id="PTHR46100:SF4">
    <property type="entry name" value="USPA DOMAIN-CONTAINING PROTEIN"/>
    <property type="match status" value="1"/>
</dbReference>
<evidence type="ECO:0000313" key="4">
    <source>
        <dbReference type="Proteomes" id="UP000629468"/>
    </source>
</evidence>
<feature type="compositionally biased region" description="Low complexity" evidence="1">
    <location>
        <begin position="27"/>
        <end position="58"/>
    </location>
</feature>
<dbReference type="SUPFAM" id="SSF52402">
    <property type="entry name" value="Adenine nucleotide alpha hydrolases-like"/>
    <property type="match status" value="1"/>
</dbReference>
<name>A0A8H7C6U7_AGABI</name>
<dbReference type="EMBL" id="JABXXO010000010">
    <property type="protein sequence ID" value="KAF7768189.1"/>
    <property type="molecule type" value="Genomic_DNA"/>
</dbReference>
<evidence type="ECO:0000259" key="2">
    <source>
        <dbReference type="Pfam" id="PF00582"/>
    </source>
</evidence>
<dbReference type="Pfam" id="PF00582">
    <property type="entry name" value="Usp"/>
    <property type="match status" value="1"/>
</dbReference>
<dbReference type="PRINTS" id="PR01438">
    <property type="entry name" value="UNVRSLSTRESS"/>
</dbReference>
<feature type="region of interest" description="Disordered" evidence="1">
    <location>
        <begin position="1"/>
        <end position="314"/>
    </location>
</feature>
<feature type="compositionally biased region" description="Basic residues" evidence="1">
    <location>
        <begin position="376"/>
        <end position="389"/>
    </location>
</feature>
<evidence type="ECO:0000313" key="3">
    <source>
        <dbReference type="EMBL" id="KAF7768189.1"/>
    </source>
</evidence>
<accession>A0A8H7C6U7</accession>
<feature type="compositionally biased region" description="Acidic residues" evidence="1">
    <location>
        <begin position="641"/>
        <end position="651"/>
    </location>
</feature>
<dbReference type="AlphaFoldDB" id="A0A8H7C6U7"/>